<reference evidence="1" key="2">
    <citation type="journal article" date="2015" name="Fish Shellfish Immunol.">
        <title>Early steps in the European eel (Anguilla anguilla)-Vibrio vulnificus interaction in the gills: Role of the RtxA13 toxin.</title>
        <authorList>
            <person name="Callol A."/>
            <person name="Pajuelo D."/>
            <person name="Ebbesson L."/>
            <person name="Teles M."/>
            <person name="MacKenzie S."/>
            <person name="Amaro C."/>
        </authorList>
    </citation>
    <scope>NUCLEOTIDE SEQUENCE</scope>
</reference>
<proteinExistence type="predicted"/>
<sequence length="17" mass="1761">MLVPCSVSTVLLELVSA</sequence>
<dbReference type="AlphaFoldDB" id="A0A0E9PI55"/>
<evidence type="ECO:0000313" key="1">
    <source>
        <dbReference type="EMBL" id="JAH03972.1"/>
    </source>
</evidence>
<organism evidence="1">
    <name type="scientific">Anguilla anguilla</name>
    <name type="common">European freshwater eel</name>
    <name type="synonym">Muraena anguilla</name>
    <dbReference type="NCBI Taxonomy" id="7936"/>
    <lineage>
        <taxon>Eukaryota</taxon>
        <taxon>Metazoa</taxon>
        <taxon>Chordata</taxon>
        <taxon>Craniata</taxon>
        <taxon>Vertebrata</taxon>
        <taxon>Euteleostomi</taxon>
        <taxon>Actinopterygii</taxon>
        <taxon>Neopterygii</taxon>
        <taxon>Teleostei</taxon>
        <taxon>Anguilliformes</taxon>
        <taxon>Anguillidae</taxon>
        <taxon>Anguilla</taxon>
    </lineage>
</organism>
<name>A0A0E9PI55_ANGAN</name>
<reference evidence="1" key="1">
    <citation type="submission" date="2014-11" db="EMBL/GenBank/DDBJ databases">
        <authorList>
            <person name="Amaro Gonzalez C."/>
        </authorList>
    </citation>
    <scope>NUCLEOTIDE SEQUENCE</scope>
</reference>
<protein>
    <submittedName>
        <fullName evidence="1">Uncharacterized protein</fullName>
    </submittedName>
</protein>
<accession>A0A0E9PI55</accession>
<dbReference type="EMBL" id="GBXM01104605">
    <property type="protein sequence ID" value="JAH03972.1"/>
    <property type="molecule type" value="Transcribed_RNA"/>
</dbReference>